<dbReference type="InterPro" id="IPR002401">
    <property type="entry name" value="Cyt_P450_E_grp-I"/>
</dbReference>
<dbReference type="InterPro" id="IPR036396">
    <property type="entry name" value="Cyt_P450_sf"/>
</dbReference>
<accession>A0A6P7G6J1</accession>
<dbReference type="RefSeq" id="XP_028142617.1">
    <property type="nucleotide sequence ID" value="XM_028286816.1"/>
</dbReference>
<gene>
    <name evidence="11" type="primary">LOC114336453</name>
</gene>
<evidence type="ECO:0000256" key="7">
    <source>
        <dbReference type="ARBA" id="ARBA00023033"/>
    </source>
</evidence>
<dbReference type="GO" id="GO:0016705">
    <property type="term" value="F:oxidoreductase activity, acting on paired donors, with incorporation or reduction of molecular oxygen"/>
    <property type="evidence" value="ECO:0007669"/>
    <property type="project" value="InterPro"/>
</dbReference>
<dbReference type="InterPro" id="IPR001128">
    <property type="entry name" value="Cyt_P450"/>
</dbReference>
<name>A0A6P7G6J1_DIAVI</name>
<evidence type="ECO:0000256" key="1">
    <source>
        <dbReference type="ARBA" id="ARBA00001971"/>
    </source>
</evidence>
<evidence type="ECO:0000256" key="8">
    <source>
        <dbReference type="PIRSR" id="PIRSR602401-1"/>
    </source>
</evidence>
<evidence type="ECO:0000256" key="9">
    <source>
        <dbReference type="RuleBase" id="RU000461"/>
    </source>
</evidence>
<comment type="cofactor">
    <cofactor evidence="1 8">
        <name>heme</name>
        <dbReference type="ChEBI" id="CHEBI:30413"/>
    </cofactor>
</comment>
<dbReference type="InParanoid" id="A0A6P7G6J1"/>
<keyword evidence="6 8" id="KW-0408">Iron</keyword>
<dbReference type="GO" id="GO:0020037">
    <property type="term" value="F:heme binding"/>
    <property type="evidence" value="ECO:0007669"/>
    <property type="project" value="InterPro"/>
</dbReference>
<dbReference type="GO" id="GO:0004497">
    <property type="term" value="F:monooxygenase activity"/>
    <property type="evidence" value="ECO:0007669"/>
    <property type="project" value="UniProtKB-KW"/>
</dbReference>
<keyword evidence="3 8" id="KW-0349">Heme</keyword>
<comment type="similarity">
    <text evidence="2 9">Belongs to the cytochrome P450 family.</text>
</comment>
<evidence type="ECO:0000256" key="3">
    <source>
        <dbReference type="ARBA" id="ARBA00022617"/>
    </source>
</evidence>
<dbReference type="InterPro" id="IPR017972">
    <property type="entry name" value="Cyt_P450_CS"/>
</dbReference>
<dbReference type="Pfam" id="PF00067">
    <property type="entry name" value="p450"/>
    <property type="match status" value="1"/>
</dbReference>
<organism evidence="11">
    <name type="scientific">Diabrotica virgifera virgifera</name>
    <name type="common">western corn rootworm</name>
    <dbReference type="NCBI Taxonomy" id="50390"/>
    <lineage>
        <taxon>Eukaryota</taxon>
        <taxon>Metazoa</taxon>
        <taxon>Ecdysozoa</taxon>
        <taxon>Arthropoda</taxon>
        <taxon>Hexapoda</taxon>
        <taxon>Insecta</taxon>
        <taxon>Pterygota</taxon>
        <taxon>Neoptera</taxon>
        <taxon>Endopterygota</taxon>
        <taxon>Coleoptera</taxon>
        <taxon>Polyphaga</taxon>
        <taxon>Cucujiformia</taxon>
        <taxon>Chrysomeloidea</taxon>
        <taxon>Chrysomelidae</taxon>
        <taxon>Galerucinae</taxon>
        <taxon>Diabroticina</taxon>
        <taxon>Diabroticites</taxon>
        <taxon>Diabrotica</taxon>
    </lineage>
</organism>
<evidence type="ECO:0000313" key="11">
    <source>
        <dbReference type="RefSeq" id="XP_028142617.1"/>
    </source>
</evidence>
<evidence type="ECO:0000256" key="5">
    <source>
        <dbReference type="ARBA" id="ARBA00023002"/>
    </source>
</evidence>
<evidence type="ECO:0000256" key="4">
    <source>
        <dbReference type="ARBA" id="ARBA00022723"/>
    </source>
</evidence>
<keyword evidence="10" id="KW-0472">Membrane</keyword>
<keyword evidence="4 8" id="KW-0479">Metal-binding</keyword>
<dbReference type="PANTHER" id="PTHR24291">
    <property type="entry name" value="CYTOCHROME P450 FAMILY 4"/>
    <property type="match status" value="1"/>
</dbReference>
<evidence type="ECO:0000256" key="10">
    <source>
        <dbReference type="SAM" id="Phobius"/>
    </source>
</evidence>
<feature type="binding site" description="axial binding residue" evidence="8">
    <location>
        <position position="449"/>
    </location>
    <ligand>
        <name>heme</name>
        <dbReference type="ChEBI" id="CHEBI:30413"/>
    </ligand>
    <ligandPart>
        <name>Fe</name>
        <dbReference type="ChEBI" id="CHEBI:18248"/>
    </ligandPart>
</feature>
<dbReference type="PANTHER" id="PTHR24291:SF187">
    <property type="entry name" value="CYTOCHROME P450 4AE1-RELATED"/>
    <property type="match status" value="1"/>
</dbReference>
<dbReference type="InterPro" id="IPR050196">
    <property type="entry name" value="Cytochrome_P450_Monoox"/>
</dbReference>
<dbReference type="SUPFAM" id="SSF48264">
    <property type="entry name" value="Cytochrome P450"/>
    <property type="match status" value="1"/>
</dbReference>
<dbReference type="AlphaFoldDB" id="A0A6P7G6J1"/>
<protein>
    <submittedName>
        <fullName evidence="11">Cytochrome P450 4c3-like isoform X1</fullName>
    </submittedName>
</protein>
<keyword evidence="7 9" id="KW-0503">Monooxygenase</keyword>
<proteinExistence type="inferred from homology"/>
<dbReference type="PROSITE" id="PS00086">
    <property type="entry name" value="CYTOCHROME_P450"/>
    <property type="match status" value="1"/>
</dbReference>
<dbReference type="PRINTS" id="PR00385">
    <property type="entry name" value="P450"/>
</dbReference>
<keyword evidence="5 9" id="KW-0560">Oxidoreductase</keyword>
<dbReference type="CDD" id="cd20628">
    <property type="entry name" value="CYP4"/>
    <property type="match status" value="1"/>
</dbReference>
<keyword evidence="10" id="KW-0812">Transmembrane</keyword>
<dbReference type="GO" id="GO:0005506">
    <property type="term" value="F:iron ion binding"/>
    <property type="evidence" value="ECO:0007669"/>
    <property type="project" value="InterPro"/>
</dbReference>
<evidence type="ECO:0000256" key="2">
    <source>
        <dbReference type="ARBA" id="ARBA00010617"/>
    </source>
</evidence>
<sequence length="502" mass="57630">MLICVSIFLVIIIGTILTIIPILHKRFVKNQFRYLGNVPGPKPNVYIGNLNLFVGKCTEEYLDIISNIFKAHGNITKIYRGPLSTMVLAADEAFLEYILSSNKIINKTKEYKYLENWLGTGLVTSGGQKWKTRRKMITPAFHFSILENFVGVFEEVGQEFIKKLSSNVNKSSFDIYPLLKLLTLDIICETSMGVKINAQTYDNSAYVHSVKNICSLIYQKMYSIPVAISHHLYPLTINYYKEKIVLKTLHNFTDQVIAKRCEDSRSVIKDKIDENGIKKKVAFLDLLLSANSNDQYLSRKDIREEVDTFMFAGMDTLSSAISFTLYALANNYQVQEKALYEQKNMFSDLKSAKPTMTNLAEMKYLEMVIKETLRLYCPIPMFGRIVDEEFKWNNIVFPKGQEITIFPFICHRNPAYFPEPLKFIPERFETMSGKHPYMYIPFSAGPRNCIGQKFAMLELKSVVSKILRHYELLPAANFSMKLAPQITLTSKSGVFLSIKERT</sequence>
<feature type="transmembrane region" description="Helical" evidence="10">
    <location>
        <begin position="6"/>
        <end position="23"/>
    </location>
</feature>
<reference evidence="11" key="1">
    <citation type="submission" date="2025-08" db="UniProtKB">
        <authorList>
            <consortium name="RefSeq"/>
        </authorList>
    </citation>
    <scope>IDENTIFICATION</scope>
    <source>
        <tissue evidence="11">Whole insect</tissue>
    </source>
</reference>
<dbReference type="Gene3D" id="1.10.630.10">
    <property type="entry name" value="Cytochrome P450"/>
    <property type="match status" value="1"/>
</dbReference>
<keyword evidence="10" id="KW-1133">Transmembrane helix</keyword>
<evidence type="ECO:0000256" key="6">
    <source>
        <dbReference type="ARBA" id="ARBA00023004"/>
    </source>
</evidence>
<dbReference type="FunCoup" id="A0A6P7G6J1">
    <property type="interactions" value="103"/>
</dbReference>
<dbReference type="PRINTS" id="PR00463">
    <property type="entry name" value="EP450I"/>
</dbReference>